<comment type="caution">
    <text evidence="2">The sequence shown here is derived from an EMBL/GenBank/DDBJ whole genome shotgun (WGS) entry which is preliminary data.</text>
</comment>
<feature type="transmembrane region" description="Helical" evidence="1">
    <location>
        <begin position="97"/>
        <end position="118"/>
    </location>
</feature>
<sequence>MGKIAEFFGNPGDRTDVHQQVRIDTSYAVDEVLQKPGADSGDLVEVLSSSSSESVRLGELEVEENGEISTSIGFTGLVKNRTDRVLDRLVQAAGSQVTFIFLMIVLLGWAIAGIVSGAPNQWQVAMQDGQSIQCYVWDTLLMRQQLMSAHEHMCICAELGSRVTVLKKLLTRVADETEENQTIAYEHLPEINEVTVDLQDKTWYDKFASVVSKVLGSWYTIIIYWCGIFVWVGCGALNLDAGNSPPYTGKTSGSNPELAKFSNLWQMYINTATAVVLYTTSVFLQNIRARHDIFVAKYIRELFAADVKIDNILRRYNDDYTTEADIVTVKAGKRTKGEVWIDWYGDIIGTGAGVIIGVLVFAAWIAIGDPMKWSDNWWLIIGTYTGLVGFLDGFVIRQNYFRIVQHETQNYENLIADDYELFSLLGIECPERLMRVPIEKNRSITYRVSAYVNRKCSTELSVLASIILIIVLICIASALRWNETGQLLVNTPTMIIEGFFLLILLQSHNWADVTRRAEIALLCNRRIFLMAYLENRFGTDTSETATKYD</sequence>
<keyword evidence="1" id="KW-1133">Transmembrane helix</keyword>
<gene>
    <name evidence="2" type="ORF">KLDO_g4818</name>
</gene>
<organism evidence="2 3">
    <name type="scientific">Kluyveromyces dobzhanskii CBS 2104</name>
    <dbReference type="NCBI Taxonomy" id="1427455"/>
    <lineage>
        <taxon>Eukaryota</taxon>
        <taxon>Fungi</taxon>
        <taxon>Dikarya</taxon>
        <taxon>Ascomycota</taxon>
        <taxon>Saccharomycotina</taxon>
        <taxon>Saccharomycetes</taxon>
        <taxon>Saccharomycetales</taxon>
        <taxon>Saccharomycetaceae</taxon>
        <taxon>Kluyveromyces</taxon>
    </lineage>
</organism>
<evidence type="ECO:0000313" key="2">
    <source>
        <dbReference type="EMBL" id="CDO96621.1"/>
    </source>
</evidence>
<dbReference type="InterPro" id="IPR007251">
    <property type="entry name" value="Iron_permease_Fet4"/>
</dbReference>
<dbReference type="AlphaFoldDB" id="A0A0A8LCG6"/>
<name>A0A0A8LCG6_9SACH</name>
<accession>A0A0A8LCG6</accession>
<keyword evidence="3" id="KW-1185">Reference proteome</keyword>
<feature type="transmembrane region" description="Helical" evidence="1">
    <location>
        <begin position="377"/>
        <end position="396"/>
    </location>
</feature>
<dbReference type="GO" id="GO:0055085">
    <property type="term" value="P:transmembrane transport"/>
    <property type="evidence" value="ECO:0007669"/>
    <property type="project" value="InterPro"/>
</dbReference>
<evidence type="ECO:0000256" key="1">
    <source>
        <dbReference type="SAM" id="Phobius"/>
    </source>
</evidence>
<dbReference type="OrthoDB" id="2224262at2759"/>
<feature type="transmembrane region" description="Helical" evidence="1">
    <location>
        <begin position="343"/>
        <end position="365"/>
    </location>
</feature>
<dbReference type="Pfam" id="PF04120">
    <property type="entry name" value="Iron_permease"/>
    <property type="match status" value="2"/>
</dbReference>
<keyword evidence="1" id="KW-0812">Transmembrane</keyword>
<dbReference type="Proteomes" id="UP000031516">
    <property type="component" value="Unassembled WGS sequence"/>
</dbReference>
<keyword evidence="1" id="KW-0472">Membrane</keyword>
<feature type="transmembrane region" description="Helical" evidence="1">
    <location>
        <begin position="487"/>
        <end position="505"/>
    </location>
</feature>
<proteinExistence type="predicted"/>
<reference evidence="2 3" key="1">
    <citation type="submission" date="2014-03" db="EMBL/GenBank/DDBJ databases">
        <title>The genome of Kluyveromyces dobzhanskii.</title>
        <authorList>
            <person name="Nystedt B."/>
            <person name="Astrom S."/>
        </authorList>
    </citation>
    <scope>NUCLEOTIDE SEQUENCE [LARGE SCALE GENOMIC DNA]</scope>
    <source>
        <strain evidence="2 3">CBS 2104</strain>
    </source>
</reference>
<feature type="transmembrane region" description="Helical" evidence="1">
    <location>
        <begin position="265"/>
        <end position="284"/>
    </location>
</feature>
<feature type="transmembrane region" description="Helical" evidence="1">
    <location>
        <begin position="218"/>
        <end position="239"/>
    </location>
</feature>
<feature type="transmembrane region" description="Helical" evidence="1">
    <location>
        <begin position="460"/>
        <end position="481"/>
    </location>
</feature>
<dbReference type="EMBL" id="CCBQ010000066">
    <property type="protein sequence ID" value="CDO96621.1"/>
    <property type="molecule type" value="Genomic_DNA"/>
</dbReference>
<protein>
    <submittedName>
        <fullName evidence="2">WGS project CCBQ000000000 data, contig 00079</fullName>
    </submittedName>
</protein>
<evidence type="ECO:0000313" key="3">
    <source>
        <dbReference type="Proteomes" id="UP000031516"/>
    </source>
</evidence>